<keyword evidence="13" id="KW-0614">Plasmid</keyword>
<evidence type="ECO:0000256" key="3">
    <source>
        <dbReference type="ARBA" id="ARBA00022448"/>
    </source>
</evidence>
<evidence type="ECO:0000256" key="6">
    <source>
        <dbReference type="ARBA" id="ARBA00022729"/>
    </source>
</evidence>
<dbReference type="GO" id="GO:0006811">
    <property type="term" value="P:monoatomic ion transport"/>
    <property type="evidence" value="ECO:0007669"/>
    <property type="project" value="UniProtKB-KW"/>
</dbReference>
<keyword evidence="4" id="KW-1134">Transmembrane beta strand</keyword>
<evidence type="ECO:0000256" key="5">
    <source>
        <dbReference type="ARBA" id="ARBA00022692"/>
    </source>
</evidence>
<dbReference type="GO" id="GO:0015288">
    <property type="term" value="F:porin activity"/>
    <property type="evidence" value="ECO:0007669"/>
    <property type="project" value="UniProtKB-KW"/>
</dbReference>
<keyword evidence="14" id="KW-1185">Reference proteome</keyword>
<evidence type="ECO:0000259" key="12">
    <source>
        <dbReference type="Pfam" id="PF13609"/>
    </source>
</evidence>
<dbReference type="GO" id="GO:0009279">
    <property type="term" value="C:cell outer membrane"/>
    <property type="evidence" value="ECO:0007669"/>
    <property type="project" value="UniProtKB-SubCell"/>
</dbReference>
<gene>
    <name evidence="13" type="ORF">PPGU16_81440</name>
</gene>
<keyword evidence="6 11" id="KW-0732">Signal</keyword>
<keyword evidence="10" id="KW-0998">Cell outer membrane</keyword>
<evidence type="ECO:0000313" key="14">
    <source>
        <dbReference type="Proteomes" id="UP000510888"/>
    </source>
</evidence>
<dbReference type="CDD" id="cd00342">
    <property type="entry name" value="gram_neg_porins"/>
    <property type="match status" value="1"/>
</dbReference>
<comment type="subcellular location">
    <subcellularLocation>
        <location evidence="1">Cell outer membrane</location>
        <topology evidence="1">Multi-pass membrane protein</topology>
    </subcellularLocation>
</comment>
<evidence type="ECO:0000256" key="2">
    <source>
        <dbReference type="ARBA" id="ARBA00011233"/>
    </source>
</evidence>
<evidence type="ECO:0000256" key="1">
    <source>
        <dbReference type="ARBA" id="ARBA00004571"/>
    </source>
</evidence>
<name>A0A7I8C1Y1_9BURK</name>
<keyword evidence="7" id="KW-0406">Ion transport</keyword>
<feature type="signal peptide" evidence="11">
    <location>
        <begin position="1"/>
        <end position="28"/>
    </location>
</feature>
<dbReference type="Gene3D" id="2.40.160.10">
    <property type="entry name" value="Porin"/>
    <property type="match status" value="1"/>
</dbReference>
<dbReference type="Pfam" id="PF13609">
    <property type="entry name" value="Porin_4"/>
    <property type="match status" value="1"/>
</dbReference>
<dbReference type="SUPFAM" id="SSF56935">
    <property type="entry name" value="Porins"/>
    <property type="match status" value="1"/>
</dbReference>
<keyword evidence="8" id="KW-0626">Porin</keyword>
<dbReference type="InterPro" id="IPR002299">
    <property type="entry name" value="Porin_Neis"/>
</dbReference>
<dbReference type="PRINTS" id="PR00184">
    <property type="entry name" value="NEISSPPORIN"/>
</dbReference>
<evidence type="ECO:0000256" key="8">
    <source>
        <dbReference type="ARBA" id="ARBA00023114"/>
    </source>
</evidence>
<feature type="chain" id="PRO_5029565407" evidence="11">
    <location>
        <begin position="29"/>
        <end position="418"/>
    </location>
</feature>
<dbReference type="Proteomes" id="UP000510888">
    <property type="component" value="Plasmid PPGU16_p2"/>
</dbReference>
<protein>
    <submittedName>
        <fullName evidence="13">Porin</fullName>
    </submittedName>
</protein>
<dbReference type="PANTHER" id="PTHR34501">
    <property type="entry name" value="PROTEIN YDDL-RELATED"/>
    <property type="match status" value="1"/>
</dbReference>
<sequence>MIYVISRLKHLSPVLVTGAATIAAPAFAQGSVTLYGIVDNSVVYQTSQSNLAKTQAGRSNVKTASGVWAGTRFGLKGAEDLGDGTKAVFQLESGFDSTNGGQQFTNAMFGRQAWVGLTNPTYGTATVGRQYTSYFTMLSPYSPTNWLTGYFGAHPGDLDNMDTIYRANNSVVYTSPKLYGFTVSGSYSFAGVPGSVYQGSTWSAAIQYANGPIGAAVAFERMNNAANGGGIYSASSTTINSTAATDGSGQPGVSAVTAGYQRAQAQNRFAAAGDYQFNGAWDISVTYSNVQYIPGINSLFTDEAVFNTVGSVLHWKATPAWDFGAGYSYTWASRANGIKNSASYHQFNLSQYYTLSKRTGLYALEAFQRANGTTLAVPSGTTKNSQIAASASIGDGFQGSPSATRSMFAAGVGIIHRF</sequence>
<evidence type="ECO:0000256" key="11">
    <source>
        <dbReference type="SAM" id="SignalP"/>
    </source>
</evidence>
<geneLocation type="plasmid" evidence="13 14">
    <name>PPGU16_p2</name>
</geneLocation>
<evidence type="ECO:0000313" key="13">
    <source>
        <dbReference type="EMBL" id="BCF95077.1"/>
    </source>
</evidence>
<keyword evidence="9" id="KW-0472">Membrane</keyword>
<keyword evidence="3" id="KW-0813">Transport</keyword>
<evidence type="ECO:0000256" key="4">
    <source>
        <dbReference type="ARBA" id="ARBA00022452"/>
    </source>
</evidence>
<evidence type="ECO:0000256" key="10">
    <source>
        <dbReference type="ARBA" id="ARBA00023237"/>
    </source>
</evidence>
<comment type="subunit">
    <text evidence="2">Homotrimer.</text>
</comment>
<evidence type="ECO:0000256" key="9">
    <source>
        <dbReference type="ARBA" id="ARBA00023136"/>
    </source>
</evidence>
<reference evidence="13 14" key="1">
    <citation type="journal article" date="2020" name="Genes (Basel)">
        <title>Genomic Comparison of Insect Gut Symbionts from Divergent Burkholderia Subclades.</title>
        <authorList>
            <person name="Takeshita K."/>
            <person name="Kikuchi Y."/>
        </authorList>
    </citation>
    <scope>NUCLEOTIDE SEQUENCE [LARGE SCALE GENOMIC DNA]</scope>
    <source>
        <strain evidence="13 14">PGU16</strain>
        <plasmid evidence="13 14">PPGU16_p2</plasmid>
    </source>
</reference>
<proteinExistence type="predicted"/>
<accession>A0A7I8C1Y1</accession>
<dbReference type="GO" id="GO:0046930">
    <property type="term" value="C:pore complex"/>
    <property type="evidence" value="ECO:0007669"/>
    <property type="project" value="UniProtKB-KW"/>
</dbReference>
<evidence type="ECO:0000256" key="7">
    <source>
        <dbReference type="ARBA" id="ARBA00023065"/>
    </source>
</evidence>
<dbReference type="EMBL" id="AP023177">
    <property type="protein sequence ID" value="BCF95077.1"/>
    <property type="molecule type" value="Genomic_DNA"/>
</dbReference>
<organism evidence="13 14">
    <name type="scientific">Paraburkholderia largidicola</name>
    <dbReference type="NCBI Taxonomy" id="3014751"/>
    <lineage>
        <taxon>Bacteria</taxon>
        <taxon>Pseudomonadati</taxon>
        <taxon>Pseudomonadota</taxon>
        <taxon>Betaproteobacteria</taxon>
        <taxon>Burkholderiales</taxon>
        <taxon>Burkholderiaceae</taxon>
        <taxon>Paraburkholderia</taxon>
    </lineage>
</organism>
<dbReference type="InterPro" id="IPR050298">
    <property type="entry name" value="Gram-neg_bact_OMP"/>
</dbReference>
<dbReference type="KEGG" id="plad:PPGU16_81440"/>
<dbReference type="InterPro" id="IPR033900">
    <property type="entry name" value="Gram_neg_porin_domain"/>
</dbReference>
<feature type="domain" description="Porin" evidence="12">
    <location>
        <begin position="19"/>
        <end position="364"/>
    </location>
</feature>
<dbReference type="AlphaFoldDB" id="A0A7I8C1Y1"/>
<keyword evidence="5" id="KW-0812">Transmembrane</keyword>
<dbReference type="PANTHER" id="PTHR34501:SF9">
    <property type="entry name" value="MAJOR OUTER MEMBRANE PROTEIN P.IA"/>
    <property type="match status" value="1"/>
</dbReference>
<dbReference type="InterPro" id="IPR023614">
    <property type="entry name" value="Porin_dom_sf"/>
</dbReference>